<evidence type="ECO:0000313" key="3">
    <source>
        <dbReference type="EMBL" id="KAK4323720.1"/>
    </source>
</evidence>
<dbReference type="PANTHER" id="PTHR10773">
    <property type="entry name" value="DNA-DIRECTED RNA POLYMERASES I, II, AND III SUBUNIT RPABC2"/>
    <property type="match status" value="1"/>
</dbReference>
<dbReference type="Pfam" id="PF25273">
    <property type="entry name" value="DUF7869"/>
    <property type="match status" value="1"/>
</dbReference>
<comment type="caution">
    <text evidence="3">The sequence shown here is derived from an EMBL/GenBank/DDBJ whole genome shotgun (WGS) entry which is preliminary data.</text>
</comment>
<gene>
    <name evidence="3" type="ORF">Pmani_005600</name>
</gene>
<evidence type="ECO:0000259" key="2">
    <source>
        <dbReference type="Pfam" id="PF25273"/>
    </source>
</evidence>
<feature type="domain" description="DUF7869" evidence="2">
    <location>
        <begin position="292"/>
        <end position="381"/>
    </location>
</feature>
<keyword evidence="4" id="KW-1185">Reference proteome</keyword>
<dbReference type="AlphaFoldDB" id="A0AAE1UM17"/>
<dbReference type="Proteomes" id="UP001292094">
    <property type="component" value="Unassembled WGS sequence"/>
</dbReference>
<feature type="region of interest" description="Disordered" evidence="1">
    <location>
        <begin position="507"/>
        <end position="540"/>
    </location>
</feature>
<sequence length="540" mass="61426">MKSSSDSGSDNAVPGPSRKKAKCVEAWKSVQRKKKRDSGESYTSTRGVAMAARKVGAACACPQKCFNLVGREHIDLIFNNYWAMGSHDRQSEYLANHVTSQDVKRSKVKDRPSRKLRRLCYTVKKGNKELEVCLTAFISIHGVSEKRVRNAMDKMGPSGIVEKDKRGKHVPGVKIPANKEKLAREHILSLRTVSSHYTRAKSPNRRYLPPGLNRKIMYDMYKDWLVRENKGIENLVKEWKYVQLVNEYNIGFEPPQSDLCNFCDEIDLKVQALHTENDEDEIQRLKIAKTVHTENHLGPEIRKLVLFSDNCSGQNKNKNVILSCLRKIHANRLESIQHYFMVPGHSYLPCDRDFGVIELKVRPVSVFTTDHYSELIKQANRVHPFIVIDITRDFFKDYDVMQKEVSWAGMKAAGLINARVLIYSSNFKAGLHIQQNYGDIVPPKEVNLEKKKDKGKLNLSTFNLPLKYPGTVLLSKEKLADLKVLMTYVNPAYKPFYTTIIEDQEQAGGGQAGRGQGRVGVHPRDDHYLDDDEPDDPAAL</sequence>
<feature type="region of interest" description="Disordered" evidence="1">
    <location>
        <begin position="1"/>
        <end position="45"/>
    </location>
</feature>
<proteinExistence type="predicted"/>
<dbReference type="InterPro" id="IPR057191">
    <property type="entry name" value="DUF7869"/>
</dbReference>
<reference evidence="3" key="1">
    <citation type="submission" date="2023-11" db="EMBL/GenBank/DDBJ databases">
        <title>Genome assemblies of two species of porcelain crab, Petrolisthes cinctipes and Petrolisthes manimaculis (Anomura: Porcellanidae).</title>
        <authorList>
            <person name="Angst P."/>
        </authorList>
    </citation>
    <scope>NUCLEOTIDE SEQUENCE</scope>
    <source>
        <strain evidence="3">PB745_02</strain>
        <tissue evidence="3">Gill</tissue>
    </source>
</reference>
<dbReference type="PANTHER" id="PTHR10773:SF19">
    <property type="match status" value="1"/>
</dbReference>
<name>A0AAE1UM17_9EUCA</name>
<dbReference type="EMBL" id="JAWZYT010000422">
    <property type="protein sequence ID" value="KAK4323720.1"/>
    <property type="molecule type" value="Genomic_DNA"/>
</dbReference>
<protein>
    <recommendedName>
        <fullName evidence="2">DUF7869 domain-containing protein</fullName>
    </recommendedName>
</protein>
<feature type="compositionally biased region" description="Gly residues" evidence="1">
    <location>
        <begin position="507"/>
        <end position="518"/>
    </location>
</feature>
<accession>A0AAE1UM17</accession>
<feature type="compositionally biased region" description="Polar residues" evidence="1">
    <location>
        <begin position="1"/>
        <end position="10"/>
    </location>
</feature>
<feature type="compositionally biased region" description="Acidic residues" evidence="1">
    <location>
        <begin position="528"/>
        <end position="540"/>
    </location>
</feature>
<organism evidence="3 4">
    <name type="scientific">Petrolisthes manimaculis</name>
    <dbReference type="NCBI Taxonomy" id="1843537"/>
    <lineage>
        <taxon>Eukaryota</taxon>
        <taxon>Metazoa</taxon>
        <taxon>Ecdysozoa</taxon>
        <taxon>Arthropoda</taxon>
        <taxon>Crustacea</taxon>
        <taxon>Multicrustacea</taxon>
        <taxon>Malacostraca</taxon>
        <taxon>Eumalacostraca</taxon>
        <taxon>Eucarida</taxon>
        <taxon>Decapoda</taxon>
        <taxon>Pleocyemata</taxon>
        <taxon>Anomura</taxon>
        <taxon>Galatheoidea</taxon>
        <taxon>Porcellanidae</taxon>
        <taxon>Petrolisthes</taxon>
    </lineage>
</organism>
<evidence type="ECO:0000313" key="4">
    <source>
        <dbReference type="Proteomes" id="UP001292094"/>
    </source>
</evidence>
<evidence type="ECO:0000256" key="1">
    <source>
        <dbReference type="SAM" id="MobiDB-lite"/>
    </source>
</evidence>